<proteinExistence type="predicted"/>
<organism evidence="1 2">
    <name type="scientific">Nitrospina watsonii</name>
    <dbReference type="NCBI Taxonomy" id="1323948"/>
    <lineage>
        <taxon>Bacteria</taxon>
        <taxon>Pseudomonadati</taxon>
        <taxon>Nitrospinota/Tectimicrobiota group</taxon>
        <taxon>Nitrospinota</taxon>
        <taxon>Nitrospinia</taxon>
        <taxon>Nitrospinales</taxon>
        <taxon>Nitrospinaceae</taxon>
        <taxon>Nitrospina</taxon>
    </lineage>
</organism>
<keyword evidence="2" id="KW-1185">Reference proteome</keyword>
<evidence type="ECO:0000313" key="1">
    <source>
        <dbReference type="EMBL" id="CAI2719228.1"/>
    </source>
</evidence>
<evidence type="ECO:0000313" key="2">
    <source>
        <dbReference type="Proteomes" id="UP001157733"/>
    </source>
</evidence>
<sequence length="62" mass="7052">MNRLTIDKLVHSVPSSFMAGIGVRRGILYGFDIGFNLILEYHKKVGMGFVPWQAPYLNLKEL</sequence>
<name>A0ABM9HG72_9BACT</name>
<gene>
    <name evidence="1" type="ORF">NSPWAT_2372</name>
</gene>
<dbReference type="EMBL" id="OX336137">
    <property type="protein sequence ID" value="CAI2719228.1"/>
    <property type="molecule type" value="Genomic_DNA"/>
</dbReference>
<protein>
    <submittedName>
        <fullName evidence="1">Uncharacterized protein</fullName>
    </submittedName>
</protein>
<dbReference type="Proteomes" id="UP001157733">
    <property type="component" value="Chromosome"/>
</dbReference>
<accession>A0ABM9HG72</accession>
<reference evidence="1 2" key="1">
    <citation type="submission" date="2022-09" db="EMBL/GenBank/DDBJ databases">
        <authorList>
            <person name="Kop L."/>
        </authorList>
    </citation>
    <scope>NUCLEOTIDE SEQUENCE [LARGE SCALE GENOMIC DNA]</scope>
    <source>
        <strain evidence="1 2">347</strain>
    </source>
</reference>